<dbReference type="InterPro" id="IPR034122">
    <property type="entry name" value="Retropepsin-like_bacterial"/>
</dbReference>
<dbReference type="eggNOG" id="COG3577">
    <property type="taxonomic scope" value="Bacteria"/>
</dbReference>
<dbReference type="NCBIfam" id="TIGR02281">
    <property type="entry name" value="clan_AA_DTGA"/>
    <property type="match status" value="1"/>
</dbReference>
<dbReference type="GO" id="GO:0008233">
    <property type="term" value="F:peptidase activity"/>
    <property type="evidence" value="ECO:0007669"/>
    <property type="project" value="UniProtKB-KW"/>
</dbReference>
<dbReference type="HOGENOM" id="CLU_099411_3_1_5"/>
<dbReference type="SUPFAM" id="SSF50630">
    <property type="entry name" value="Acid proteases"/>
    <property type="match status" value="1"/>
</dbReference>
<dbReference type="InterPro" id="IPR021109">
    <property type="entry name" value="Peptidase_aspartic_dom_sf"/>
</dbReference>
<name>B8IFN6_METNO</name>
<evidence type="ECO:0000313" key="1">
    <source>
        <dbReference type="EMBL" id="ACL57771.1"/>
    </source>
</evidence>
<reference evidence="1 2" key="1">
    <citation type="submission" date="2009-01" db="EMBL/GenBank/DDBJ databases">
        <title>Complete sequence of chromosome of Methylobacterium nodulans ORS 2060.</title>
        <authorList>
            <consortium name="US DOE Joint Genome Institute"/>
            <person name="Lucas S."/>
            <person name="Copeland A."/>
            <person name="Lapidus A."/>
            <person name="Glavina del Rio T."/>
            <person name="Dalin E."/>
            <person name="Tice H."/>
            <person name="Bruce D."/>
            <person name="Goodwin L."/>
            <person name="Pitluck S."/>
            <person name="Sims D."/>
            <person name="Brettin T."/>
            <person name="Detter J.C."/>
            <person name="Han C."/>
            <person name="Larimer F."/>
            <person name="Land M."/>
            <person name="Hauser L."/>
            <person name="Kyrpides N."/>
            <person name="Ivanova N."/>
            <person name="Marx C.J."/>
            <person name="Richardson P."/>
        </authorList>
    </citation>
    <scope>NUCLEOTIDE SEQUENCE [LARGE SCALE GENOMIC DNA]</scope>
    <source>
        <strain evidence="2">LMG 21967 / CNCM I-2342 / ORS 2060</strain>
    </source>
</reference>
<keyword evidence="1" id="KW-0645">Protease</keyword>
<sequence>MTRPLHWALGVLALSACFGSGTVERVAAGLRERQAPAVAATSGTSEAPVVTLQQDWSGHYSVHPLVEGRRLRMMVDTGATLCAFTQEDAERAGLRVSERDFRRPMSTANGVVYAAPVRIGEMQVGGITIRGVEAVVLPRGRLGTSLLGMSFLRRLRSFEAAGGRLTLRG</sequence>
<dbReference type="RefSeq" id="WP_015929446.1">
    <property type="nucleotide sequence ID" value="NC_011894.1"/>
</dbReference>
<evidence type="ECO:0000313" key="2">
    <source>
        <dbReference type="Proteomes" id="UP000008207"/>
    </source>
</evidence>
<protein>
    <submittedName>
        <fullName evidence="1">Putative protease</fullName>
    </submittedName>
</protein>
<dbReference type="EMBL" id="CP001349">
    <property type="protein sequence ID" value="ACL57771.1"/>
    <property type="molecule type" value="Genomic_DNA"/>
</dbReference>
<keyword evidence="1" id="KW-0378">Hydrolase</keyword>
<dbReference type="Proteomes" id="UP000008207">
    <property type="component" value="Chromosome"/>
</dbReference>
<dbReference type="PROSITE" id="PS51257">
    <property type="entry name" value="PROKAR_LIPOPROTEIN"/>
    <property type="match status" value="1"/>
</dbReference>
<organism evidence="1 2">
    <name type="scientific">Methylobacterium nodulans (strain LMG 21967 / CNCM I-2342 / ORS 2060)</name>
    <dbReference type="NCBI Taxonomy" id="460265"/>
    <lineage>
        <taxon>Bacteria</taxon>
        <taxon>Pseudomonadati</taxon>
        <taxon>Pseudomonadota</taxon>
        <taxon>Alphaproteobacteria</taxon>
        <taxon>Hyphomicrobiales</taxon>
        <taxon>Methylobacteriaceae</taxon>
        <taxon>Methylobacterium</taxon>
    </lineage>
</organism>
<dbReference type="Pfam" id="PF13975">
    <property type="entry name" value="gag-asp_proteas"/>
    <property type="match status" value="1"/>
</dbReference>
<dbReference type="KEGG" id="mno:Mnod_2820"/>
<accession>B8IFN6</accession>
<gene>
    <name evidence="1" type="ordered locus">Mnod_2820</name>
</gene>
<proteinExistence type="predicted"/>
<dbReference type="OrthoDB" id="7595324at2"/>
<keyword evidence="2" id="KW-1185">Reference proteome</keyword>
<dbReference type="GO" id="GO:0006508">
    <property type="term" value="P:proteolysis"/>
    <property type="evidence" value="ECO:0007669"/>
    <property type="project" value="UniProtKB-KW"/>
</dbReference>
<dbReference type="CDD" id="cd05483">
    <property type="entry name" value="retropepsin_like_bacteria"/>
    <property type="match status" value="1"/>
</dbReference>
<dbReference type="AlphaFoldDB" id="B8IFN6"/>
<dbReference type="Gene3D" id="2.40.70.10">
    <property type="entry name" value="Acid Proteases"/>
    <property type="match status" value="1"/>
</dbReference>
<dbReference type="InterPro" id="IPR011969">
    <property type="entry name" value="Clan_AA_Asp_peptidase_C"/>
</dbReference>
<dbReference type="MEROPS" id="A32.001"/>